<dbReference type="Gene3D" id="1.20.1280.50">
    <property type="match status" value="1"/>
</dbReference>
<dbReference type="InterPro" id="IPR032675">
    <property type="entry name" value="LRR_dom_sf"/>
</dbReference>
<dbReference type="EMBL" id="JAGKQM010000007">
    <property type="protein sequence ID" value="KAH0920402.1"/>
    <property type="molecule type" value="Genomic_DNA"/>
</dbReference>
<dbReference type="SUPFAM" id="SSF81383">
    <property type="entry name" value="F-box domain"/>
    <property type="match status" value="2"/>
</dbReference>
<dbReference type="InterPro" id="IPR055411">
    <property type="entry name" value="LRR_FXL15/At3g58940/PEG3-like"/>
</dbReference>
<dbReference type="Proteomes" id="UP000824890">
    <property type="component" value="Unassembled WGS sequence"/>
</dbReference>
<dbReference type="Pfam" id="PF08387">
    <property type="entry name" value="FBD"/>
    <property type="match status" value="2"/>
</dbReference>
<dbReference type="SMART" id="SM00256">
    <property type="entry name" value="FBOX"/>
    <property type="match status" value="2"/>
</dbReference>
<evidence type="ECO:0000313" key="3">
    <source>
        <dbReference type="Proteomes" id="UP000824890"/>
    </source>
</evidence>
<feature type="domain" description="F-box" evidence="1">
    <location>
        <begin position="527"/>
        <end position="580"/>
    </location>
</feature>
<dbReference type="SUPFAM" id="SSF52047">
    <property type="entry name" value="RNI-like"/>
    <property type="match status" value="1"/>
</dbReference>
<accession>A0ABQ8CTH6</accession>
<proteinExistence type="predicted"/>
<dbReference type="InterPro" id="IPR001810">
    <property type="entry name" value="F-box_dom"/>
</dbReference>
<name>A0ABQ8CTH6_BRANA</name>
<evidence type="ECO:0000313" key="2">
    <source>
        <dbReference type="EMBL" id="KAH0920402.1"/>
    </source>
</evidence>
<protein>
    <recommendedName>
        <fullName evidence="1">F-box domain-containing protein</fullName>
    </recommendedName>
</protein>
<dbReference type="CDD" id="cd22160">
    <property type="entry name" value="F-box_AtFBL13-like"/>
    <property type="match status" value="2"/>
</dbReference>
<dbReference type="InterPro" id="IPR006566">
    <property type="entry name" value="FBD"/>
</dbReference>
<dbReference type="InterPro" id="IPR050232">
    <property type="entry name" value="FBL13/AtMIF1-like"/>
</dbReference>
<reference evidence="2 3" key="1">
    <citation type="submission" date="2021-05" db="EMBL/GenBank/DDBJ databases">
        <title>Genome Assembly of Synthetic Allotetraploid Brassica napus Reveals Homoeologous Exchanges between Subgenomes.</title>
        <authorList>
            <person name="Davis J.T."/>
        </authorList>
    </citation>
    <scope>NUCLEOTIDE SEQUENCE [LARGE SCALE GENOMIC DNA]</scope>
    <source>
        <strain evidence="3">cv. Da-Ae</strain>
        <tissue evidence="2">Seedling</tissue>
    </source>
</reference>
<dbReference type="PANTHER" id="PTHR31900">
    <property type="entry name" value="F-BOX/RNI SUPERFAMILY PROTEIN-RELATED"/>
    <property type="match status" value="1"/>
</dbReference>
<dbReference type="SMART" id="SM00579">
    <property type="entry name" value="FBD"/>
    <property type="match status" value="2"/>
</dbReference>
<dbReference type="PROSITE" id="PS50181">
    <property type="entry name" value="FBOX"/>
    <property type="match status" value="2"/>
</dbReference>
<feature type="domain" description="F-box" evidence="1">
    <location>
        <begin position="168"/>
        <end position="204"/>
    </location>
</feature>
<gene>
    <name evidence="2" type="ORF">HID58_028062</name>
</gene>
<comment type="caution">
    <text evidence="2">The sequence shown here is derived from an EMBL/GenBank/DDBJ whole genome shotgun (WGS) entry which is preliminary data.</text>
</comment>
<dbReference type="Pfam" id="PF00646">
    <property type="entry name" value="F-box"/>
    <property type="match status" value="2"/>
</dbReference>
<organism evidence="2 3">
    <name type="scientific">Brassica napus</name>
    <name type="common">Rape</name>
    <dbReference type="NCBI Taxonomy" id="3708"/>
    <lineage>
        <taxon>Eukaryota</taxon>
        <taxon>Viridiplantae</taxon>
        <taxon>Streptophyta</taxon>
        <taxon>Embryophyta</taxon>
        <taxon>Tracheophyta</taxon>
        <taxon>Spermatophyta</taxon>
        <taxon>Magnoliopsida</taxon>
        <taxon>eudicotyledons</taxon>
        <taxon>Gunneridae</taxon>
        <taxon>Pentapetalae</taxon>
        <taxon>rosids</taxon>
        <taxon>malvids</taxon>
        <taxon>Brassicales</taxon>
        <taxon>Brassicaceae</taxon>
        <taxon>Brassiceae</taxon>
        <taxon>Brassica</taxon>
    </lineage>
</organism>
<dbReference type="InterPro" id="IPR053781">
    <property type="entry name" value="F-box_AtFBL13-like"/>
</dbReference>
<sequence length="978" mass="110978">MKTKLGNYEALGGEVTEPKITEDDLRGVEEVKRATVVAAEEESLGLHIDVGGVVGESGDFIGEEDGRGVQVLADAVANHASDLLDFFFSHCLIGKRLREGGGTKIDPRRERETERAYVIIEAFVRVWALGPFHTLLLHYSNSFFSIRYLAFMDEDREKRHRFKRPSSVDWISSLPDCLLSQILSNLPTKDAVKTSVLSTRWRSLWKQVPSLDLANFDFSLYFPYCTKFLTFVDSFLLDLNRDSCLHEFKLKYDSDGETDHLSRWINTLVKRKVKHIDIANPAMSGSGKLRFTHLSDCCDDSDEEFVVEIDAPKLEYFRNVASLVEADIDTVFSLDYDKSFDPNDGQKRNVIRGFLVGISRVKDMTIASSTLEVIYDYSRCEPLPLFRNLTFLRVDFYGYRWEMLPVFLESCPNLKSLVVGSIRGREKEGVHILFEPQCFLPSLEYVKIERPLKGEAMEIKLVSYLLENSTILKKLTLLLDVSREREESDILKELLSIPRLSSSCQMFTFMDTAGVKRARYTSPPGEVDRLSSLPDCLIFHVLLNLPTKDVVQTSLLSPRWTHLWKHVPGLDLDTEDFKELDTFVTVVDSFLERNRGSSVHRFKLAYDSPVVVEPNTGLVKRWLDAAAKLKVKHLNVSDNSSQSWDLVMSPTVYTCSSLVSLRLVGLTLPNTESVSLPSLKAMVLLLVEFTNNRALENLISKCPVLENLCIERSYGDGISILRVHSKSLLTFMHDAGNNEDYDEDRIVEIDAPMLIYLRISDARTTSFIIKSPPSIVEADIDTVFNLISGRRLGVADEVQKREMVRDFLIGISNVKDLTIASSTLEVIYDYSRYVQLPVFRNLFLLRVTFDSYMWEMLPVFLEVCPNLKHLVVGTSENPKTVGITVIARPWNLLSSLEHVDIERHLKGEALEMSLVGYFLESSPNLKTLVLSLDDSLKKGESAYKLTLSLDDAPKKEESDIFIELLNFPRLSSSCKIVV</sequence>
<dbReference type="Pfam" id="PF24758">
    <property type="entry name" value="LRR_At5g56370"/>
    <property type="match status" value="1"/>
</dbReference>
<dbReference type="InterPro" id="IPR036047">
    <property type="entry name" value="F-box-like_dom_sf"/>
</dbReference>
<keyword evidence="3" id="KW-1185">Reference proteome</keyword>
<dbReference type="PANTHER" id="PTHR31900:SF33">
    <property type="entry name" value="PROTEIN WITH RNI-LIKE_FBD-LIKE DOMAIN"/>
    <property type="match status" value="1"/>
</dbReference>
<dbReference type="Gene3D" id="3.80.10.10">
    <property type="entry name" value="Ribonuclease Inhibitor"/>
    <property type="match status" value="1"/>
</dbReference>
<evidence type="ECO:0000259" key="1">
    <source>
        <dbReference type="PROSITE" id="PS50181"/>
    </source>
</evidence>